<dbReference type="PANTHER" id="PTHR30371">
    <property type="entry name" value="SEC-INDEPENDENT PROTEIN TRANSLOCASE PROTEIN TATC"/>
    <property type="match status" value="1"/>
</dbReference>
<feature type="transmembrane region" description="Helical" evidence="12">
    <location>
        <begin position="317"/>
        <end position="350"/>
    </location>
</feature>
<dbReference type="NCBIfam" id="TIGR01410">
    <property type="entry name" value="tatB"/>
    <property type="match status" value="1"/>
</dbReference>
<dbReference type="GO" id="GO:0033281">
    <property type="term" value="C:TAT protein transport complex"/>
    <property type="evidence" value="ECO:0007669"/>
    <property type="project" value="TreeGrafter"/>
</dbReference>
<feature type="compositionally biased region" description="Acidic residues" evidence="11">
    <location>
        <begin position="458"/>
        <end position="471"/>
    </location>
</feature>
<gene>
    <name evidence="13" type="ORF">EVOR1521_LOCUS16361</name>
</gene>
<evidence type="ECO:0000256" key="10">
    <source>
        <dbReference type="ARBA" id="ARBA00023136"/>
    </source>
</evidence>
<evidence type="ECO:0000256" key="8">
    <source>
        <dbReference type="ARBA" id="ARBA00022989"/>
    </source>
</evidence>
<proteinExistence type="inferred from homology"/>
<feature type="transmembrane region" description="Helical" evidence="12">
    <location>
        <begin position="224"/>
        <end position="246"/>
    </location>
</feature>
<accession>A0AA36IQN9</accession>
<dbReference type="PANTHER" id="PTHR30371:SF0">
    <property type="entry name" value="SEC-INDEPENDENT PROTEIN TRANSLOCASE PROTEIN TATC, CHLOROPLASTIC-RELATED"/>
    <property type="match status" value="1"/>
</dbReference>
<comment type="subcellular location">
    <subcellularLocation>
        <location evidence="1">Membrane</location>
        <topology evidence="1">Multi-pass membrane protein</topology>
    </subcellularLocation>
    <subcellularLocation>
        <location evidence="2">Membrane</location>
        <topology evidence="2">Single-pass membrane protein</topology>
    </subcellularLocation>
</comment>
<dbReference type="HAMAP" id="MF_00237">
    <property type="entry name" value="TatB"/>
    <property type="match status" value="1"/>
</dbReference>
<name>A0AA36IQN9_9DINO</name>
<evidence type="ECO:0000313" key="14">
    <source>
        <dbReference type="Proteomes" id="UP001178507"/>
    </source>
</evidence>
<evidence type="ECO:0000256" key="3">
    <source>
        <dbReference type="ARBA" id="ARBA00008882"/>
    </source>
</evidence>
<dbReference type="Proteomes" id="UP001178507">
    <property type="component" value="Unassembled WGS sequence"/>
</dbReference>
<evidence type="ECO:0000256" key="7">
    <source>
        <dbReference type="ARBA" id="ARBA00022927"/>
    </source>
</evidence>
<comment type="similarity">
    <text evidence="3">Belongs to the TatC family.</text>
</comment>
<dbReference type="InterPro" id="IPR003369">
    <property type="entry name" value="TatA/B/E"/>
</dbReference>
<keyword evidence="7" id="KW-0653">Protein transport</keyword>
<evidence type="ECO:0000256" key="6">
    <source>
        <dbReference type="ARBA" id="ARBA00022692"/>
    </source>
</evidence>
<dbReference type="InterPro" id="IPR002033">
    <property type="entry name" value="TatC"/>
</dbReference>
<evidence type="ECO:0000256" key="4">
    <source>
        <dbReference type="ARBA" id="ARBA00022448"/>
    </source>
</evidence>
<dbReference type="Gene3D" id="1.20.5.3310">
    <property type="match status" value="1"/>
</dbReference>
<dbReference type="HAMAP" id="MF_00902">
    <property type="entry name" value="TatC"/>
    <property type="match status" value="1"/>
</dbReference>
<comment type="caution">
    <text evidence="13">The sequence shown here is derived from an EMBL/GenBank/DDBJ whole genome shotgun (WGS) entry which is preliminary data.</text>
</comment>
<organism evidence="13 14">
    <name type="scientific">Effrenium voratum</name>
    <dbReference type="NCBI Taxonomy" id="2562239"/>
    <lineage>
        <taxon>Eukaryota</taxon>
        <taxon>Sar</taxon>
        <taxon>Alveolata</taxon>
        <taxon>Dinophyceae</taxon>
        <taxon>Suessiales</taxon>
        <taxon>Symbiodiniaceae</taxon>
        <taxon>Effrenium</taxon>
    </lineage>
</organism>
<reference evidence="13" key="1">
    <citation type="submission" date="2023-08" db="EMBL/GenBank/DDBJ databases">
        <authorList>
            <person name="Chen Y."/>
            <person name="Shah S."/>
            <person name="Dougan E. K."/>
            <person name="Thang M."/>
            <person name="Chan C."/>
        </authorList>
    </citation>
    <scope>NUCLEOTIDE SEQUENCE</scope>
</reference>
<dbReference type="NCBIfam" id="TIGR00945">
    <property type="entry name" value="tatC"/>
    <property type="match status" value="1"/>
</dbReference>
<evidence type="ECO:0000256" key="1">
    <source>
        <dbReference type="ARBA" id="ARBA00004141"/>
    </source>
</evidence>
<dbReference type="PRINTS" id="PR01840">
    <property type="entry name" value="TATCFAMILY"/>
</dbReference>
<feature type="transmembrane region" description="Helical" evidence="12">
    <location>
        <begin position="284"/>
        <end position="305"/>
    </location>
</feature>
<keyword evidence="5" id="KW-1003">Cell membrane</keyword>
<dbReference type="PROSITE" id="PS01218">
    <property type="entry name" value="TATC"/>
    <property type="match status" value="1"/>
</dbReference>
<keyword evidence="9" id="KW-0811">Translocation</keyword>
<evidence type="ECO:0000256" key="9">
    <source>
        <dbReference type="ARBA" id="ARBA00023010"/>
    </source>
</evidence>
<dbReference type="GO" id="GO:0065002">
    <property type="term" value="P:intracellular protein transmembrane transport"/>
    <property type="evidence" value="ECO:0007669"/>
    <property type="project" value="TreeGrafter"/>
</dbReference>
<keyword evidence="4" id="KW-0813">Transport</keyword>
<dbReference type="InterPro" id="IPR019820">
    <property type="entry name" value="Sec-indep_translocase_CS"/>
</dbReference>
<keyword evidence="14" id="KW-1185">Reference proteome</keyword>
<dbReference type="GO" id="GO:0009977">
    <property type="term" value="F:proton motive force dependent protein transmembrane transporter activity"/>
    <property type="evidence" value="ECO:0007669"/>
    <property type="project" value="TreeGrafter"/>
</dbReference>
<sequence length="484" mass="53634">MLPDFGWTELLVISIVLIVVIGPKDLPRVLRGFGNTMSSVRRMAGDFRKQFDDALKEAELDDVRKLADDVRSLDPRKQIKDALNPLSEPLEEIGRDIDADMKRAMGDSKLPELPKSPPQMGLDQDLGERRGLQVLDTQEGDKHRSIQVPVGQDGEDRIAADRFCRNRLGEDRIVKAAQAPVRQGGRRSGHRREHNVVSRDNEEAQMEATAAPLMEHLVELRRRLIWCVGGFLAGFILSFAFATPIFNALVVPFQWAVDWHGMTADDVQFIYTAPQEFFFTQIKIGAFGGLVLAFPLIATQLYLFIAPGLYANERGAFLPFLLATPILFLIGAALVYFMIIPMAMWFFLSLEQTGGEGVASIQHLPRVSEYLSLIMTLIFAFGLVFQLPVALTLLSRAGLVTPEGLANKRKYAIVIAFVAAAILTPPDPMTQLGLAVPTILLYELSIFMARRFQPPPSEYDEEDEEDDDPEPGDAAPDAAKAGAS</sequence>
<dbReference type="EMBL" id="CAUJNA010002223">
    <property type="protein sequence ID" value="CAJ1391097.1"/>
    <property type="molecule type" value="Genomic_DNA"/>
</dbReference>
<keyword evidence="8 12" id="KW-1133">Transmembrane helix</keyword>
<feature type="transmembrane region" description="Helical" evidence="12">
    <location>
        <begin position="411"/>
        <end position="426"/>
    </location>
</feature>
<dbReference type="AlphaFoldDB" id="A0AA36IQN9"/>
<evidence type="ECO:0000313" key="13">
    <source>
        <dbReference type="EMBL" id="CAJ1391097.1"/>
    </source>
</evidence>
<feature type="region of interest" description="Disordered" evidence="11">
    <location>
        <begin position="180"/>
        <end position="204"/>
    </location>
</feature>
<evidence type="ECO:0000256" key="5">
    <source>
        <dbReference type="ARBA" id="ARBA00022475"/>
    </source>
</evidence>
<evidence type="ECO:0000256" key="12">
    <source>
        <dbReference type="SAM" id="Phobius"/>
    </source>
</evidence>
<feature type="region of interest" description="Disordered" evidence="11">
    <location>
        <begin position="454"/>
        <end position="484"/>
    </location>
</feature>
<dbReference type="GO" id="GO:0043953">
    <property type="term" value="P:protein transport by the Tat complex"/>
    <property type="evidence" value="ECO:0007669"/>
    <property type="project" value="InterPro"/>
</dbReference>
<evidence type="ECO:0000256" key="11">
    <source>
        <dbReference type="SAM" id="MobiDB-lite"/>
    </source>
</evidence>
<evidence type="ECO:0000256" key="2">
    <source>
        <dbReference type="ARBA" id="ARBA00004167"/>
    </source>
</evidence>
<dbReference type="InterPro" id="IPR018448">
    <property type="entry name" value="TatB"/>
</dbReference>
<feature type="compositionally biased region" description="Low complexity" evidence="11">
    <location>
        <begin position="472"/>
        <end position="484"/>
    </location>
</feature>
<feature type="compositionally biased region" description="Basic residues" evidence="11">
    <location>
        <begin position="184"/>
        <end position="193"/>
    </location>
</feature>
<keyword evidence="6 12" id="KW-0812">Transmembrane</keyword>
<evidence type="ECO:0008006" key="15">
    <source>
        <dbReference type="Google" id="ProtNLM"/>
    </source>
</evidence>
<dbReference type="Pfam" id="PF02416">
    <property type="entry name" value="TatA_B_E"/>
    <property type="match status" value="1"/>
</dbReference>
<feature type="transmembrane region" description="Helical" evidence="12">
    <location>
        <begin position="370"/>
        <end position="391"/>
    </location>
</feature>
<protein>
    <recommendedName>
        <fullName evidence="15">Sec-independent protein translocase protein TatC</fullName>
    </recommendedName>
</protein>
<dbReference type="Pfam" id="PF00902">
    <property type="entry name" value="TatC"/>
    <property type="match status" value="1"/>
</dbReference>
<feature type="transmembrane region" description="Helical" evidence="12">
    <location>
        <begin position="6"/>
        <end position="23"/>
    </location>
</feature>
<keyword evidence="10 12" id="KW-0472">Membrane</keyword>